<dbReference type="Gene3D" id="1.20.1420.20">
    <property type="entry name" value="M75 peptidase, HXXE motif"/>
    <property type="match status" value="1"/>
</dbReference>
<dbReference type="InterPro" id="IPR034984">
    <property type="entry name" value="Imelysin-like_IPPA"/>
</dbReference>
<dbReference type="RefSeq" id="WP_013687523.1">
    <property type="nucleotide sequence ID" value="NC_015321.1"/>
</dbReference>
<evidence type="ECO:0000256" key="1">
    <source>
        <dbReference type="ARBA" id="ARBA00004196"/>
    </source>
</evidence>
<name>F2IGX3_FLUTR</name>
<dbReference type="OrthoDB" id="650514at2"/>
<dbReference type="InterPro" id="IPR018976">
    <property type="entry name" value="Imelysin-like"/>
</dbReference>
<dbReference type="HOGENOM" id="CLU_064071_0_0_10"/>
<keyword evidence="5" id="KW-1185">Reference proteome</keyword>
<evidence type="ECO:0000313" key="5">
    <source>
        <dbReference type="Proteomes" id="UP000007463"/>
    </source>
</evidence>
<comment type="subcellular location">
    <subcellularLocation>
        <location evidence="1">Cell envelope</location>
    </subcellularLocation>
</comment>
<dbReference type="PROSITE" id="PS51257">
    <property type="entry name" value="PROKAR_LIPOPROTEIN"/>
    <property type="match status" value="1"/>
</dbReference>
<dbReference type="AlphaFoldDB" id="F2IGX3"/>
<dbReference type="CDD" id="cd14659">
    <property type="entry name" value="Imelysin-like_IPPA"/>
    <property type="match status" value="1"/>
</dbReference>
<sequence>MKLVKWTIPFIALLVIAACKKKKDENTDFDKGPIMVNMADNYIIPGYVDLKTKIFDLESSWNDFLADKTQTKLDISKQAWADANISFQHVKGFDFGPAMTANLVLTFGTFPTDTAQINSNVQSGSYDLSTTQNLDASGFDALDYLLYKQDALTKFQTISSACSYVTNVIAKMKAEITLVVSGWDTYRATFVAGTSNESTSPFALLINNFCKDFELCKTTKLGFPIGNHTLGIQQPNYLEARRSGIGRTLLIENIRASRAIFYGLNLSGNTNGTGFDDYLNALENKASLSNTIASRFDYMLSTPQTWTETLEELMISSPTTLSNFYDYQQGSVINLKTDMASTFGVLITYQDTDGD</sequence>
<evidence type="ECO:0000259" key="3">
    <source>
        <dbReference type="Pfam" id="PF09375"/>
    </source>
</evidence>
<reference evidence="4 5" key="1">
    <citation type="journal article" date="2011" name="Stand. Genomic Sci.">
        <title>Complete genome sequence of the gliding freshwater bacterium Fluviicola taffensis type strain (RW262).</title>
        <authorList>
            <person name="Woyke T."/>
            <person name="Chertkov O."/>
            <person name="Lapidus A."/>
            <person name="Nolan M."/>
            <person name="Lucas S."/>
            <person name="Del Rio T.G."/>
            <person name="Tice H."/>
            <person name="Cheng J.F."/>
            <person name="Tapia R."/>
            <person name="Han C."/>
            <person name="Goodwin L."/>
            <person name="Pitluck S."/>
            <person name="Liolios K."/>
            <person name="Pagani I."/>
            <person name="Ivanova N."/>
            <person name="Huntemann M."/>
            <person name="Mavromatis K."/>
            <person name="Mikhailova N."/>
            <person name="Pati A."/>
            <person name="Chen A."/>
            <person name="Palaniappan K."/>
            <person name="Land M."/>
            <person name="Hauser L."/>
            <person name="Brambilla E.M."/>
            <person name="Rohde M."/>
            <person name="Mwirichia R."/>
            <person name="Sikorski J."/>
            <person name="Tindall B.J."/>
            <person name="Goker M."/>
            <person name="Bristow J."/>
            <person name="Eisen J.A."/>
            <person name="Markowitz V."/>
            <person name="Hugenholtz P."/>
            <person name="Klenk H.P."/>
            <person name="Kyrpides N.C."/>
        </authorList>
    </citation>
    <scope>NUCLEOTIDE SEQUENCE [LARGE SCALE GENOMIC DNA]</scope>
    <source>
        <strain evidence="5">DSM 16823 / RW262 / RW262</strain>
    </source>
</reference>
<organism evidence="4 5">
    <name type="scientific">Fluviicola taffensis (strain DSM 16823 / NCIMB 13979 / RW262)</name>
    <dbReference type="NCBI Taxonomy" id="755732"/>
    <lineage>
        <taxon>Bacteria</taxon>
        <taxon>Pseudomonadati</taxon>
        <taxon>Bacteroidota</taxon>
        <taxon>Flavobacteriia</taxon>
        <taxon>Flavobacteriales</taxon>
        <taxon>Crocinitomicaceae</taxon>
        <taxon>Fluviicola</taxon>
    </lineage>
</organism>
<keyword evidence="2" id="KW-0732">Signal</keyword>
<feature type="domain" description="Imelysin-like" evidence="3">
    <location>
        <begin position="43"/>
        <end position="305"/>
    </location>
</feature>
<dbReference type="STRING" id="755732.Fluta_2774"/>
<reference evidence="5" key="2">
    <citation type="submission" date="2011-02" db="EMBL/GenBank/DDBJ databases">
        <title>The complete genome of Fluviicola taffensis DSM 16823.</title>
        <authorList>
            <consortium name="US DOE Joint Genome Institute (JGI-PGF)"/>
            <person name="Lucas S."/>
            <person name="Copeland A."/>
            <person name="Lapidus A."/>
            <person name="Bruce D."/>
            <person name="Goodwin L."/>
            <person name="Pitluck S."/>
            <person name="Kyrpides N."/>
            <person name="Mavromatis K."/>
            <person name="Ivanova N."/>
            <person name="Mikhailova N."/>
            <person name="Pagani I."/>
            <person name="Chertkov O."/>
            <person name="Detter J.C."/>
            <person name="Han C."/>
            <person name="Tapia R."/>
            <person name="Land M."/>
            <person name="Hauser L."/>
            <person name="Markowitz V."/>
            <person name="Cheng J.-F."/>
            <person name="Hugenholtz P."/>
            <person name="Woyke T."/>
            <person name="Wu D."/>
            <person name="Tindall B."/>
            <person name="Pomrenke H.G."/>
            <person name="Brambilla E."/>
            <person name="Klenk H.-P."/>
            <person name="Eisen J.A."/>
        </authorList>
    </citation>
    <scope>NUCLEOTIDE SEQUENCE [LARGE SCALE GENOMIC DNA]</scope>
    <source>
        <strain evidence="5">DSM 16823 / RW262 / RW262</strain>
    </source>
</reference>
<protein>
    <submittedName>
        <fullName evidence="4">Peptidase M75, Imelysin</fullName>
    </submittedName>
</protein>
<dbReference type="eggNOG" id="COG3489">
    <property type="taxonomic scope" value="Bacteria"/>
</dbReference>
<evidence type="ECO:0000313" key="4">
    <source>
        <dbReference type="EMBL" id="AEA44754.1"/>
    </source>
</evidence>
<dbReference type="InterPro" id="IPR038352">
    <property type="entry name" value="Imelysin_sf"/>
</dbReference>
<dbReference type="KEGG" id="fte:Fluta_2774"/>
<dbReference type="EMBL" id="CP002542">
    <property type="protein sequence ID" value="AEA44754.1"/>
    <property type="molecule type" value="Genomic_DNA"/>
</dbReference>
<gene>
    <name evidence="4" type="ordered locus">Fluta_2774</name>
</gene>
<proteinExistence type="predicted"/>
<dbReference type="Proteomes" id="UP000007463">
    <property type="component" value="Chromosome"/>
</dbReference>
<dbReference type="GO" id="GO:0030313">
    <property type="term" value="C:cell envelope"/>
    <property type="evidence" value="ECO:0007669"/>
    <property type="project" value="UniProtKB-SubCell"/>
</dbReference>
<evidence type="ECO:0000256" key="2">
    <source>
        <dbReference type="ARBA" id="ARBA00022729"/>
    </source>
</evidence>
<dbReference type="Pfam" id="PF09375">
    <property type="entry name" value="Peptidase_M75"/>
    <property type="match status" value="1"/>
</dbReference>
<accession>F2IGX3</accession>